<organism evidence="1 2">
    <name type="scientific">Plasmodium ovale curtisi</name>
    <dbReference type="NCBI Taxonomy" id="864141"/>
    <lineage>
        <taxon>Eukaryota</taxon>
        <taxon>Sar</taxon>
        <taxon>Alveolata</taxon>
        <taxon>Apicomplexa</taxon>
        <taxon>Aconoidasida</taxon>
        <taxon>Haemosporida</taxon>
        <taxon>Plasmodiidae</taxon>
        <taxon>Plasmodium</taxon>
        <taxon>Plasmodium (Plasmodium)</taxon>
    </lineage>
</organism>
<evidence type="ECO:0000313" key="2">
    <source>
        <dbReference type="Proteomes" id="UP000078560"/>
    </source>
</evidence>
<gene>
    <name evidence="1" type="ORF">POVCU2_0072500</name>
</gene>
<evidence type="ECO:0000313" key="1">
    <source>
        <dbReference type="EMBL" id="SBS92168.1"/>
    </source>
</evidence>
<dbReference type="Proteomes" id="UP000078560">
    <property type="component" value="Unassembled WGS sequence"/>
</dbReference>
<dbReference type="AlphaFoldDB" id="A0A1A8WLK0"/>
<protein>
    <submittedName>
        <fullName evidence="1">Uncharacterized protein</fullName>
    </submittedName>
</protein>
<accession>A0A1A8WLK0</accession>
<name>A0A1A8WLK0_PLAOA</name>
<reference evidence="2" key="1">
    <citation type="submission" date="2016-05" db="EMBL/GenBank/DDBJ databases">
        <authorList>
            <person name="Naeem Raeece"/>
        </authorList>
    </citation>
    <scope>NUCLEOTIDE SEQUENCE [LARGE SCALE GENOMIC DNA]</scope>
</reference>
<dbReference type="EMBL" id="FLQU01001239">
    <property type="protein sequence ID" value="SBS92168.1"/>
    <property type="molecule type" value="Genomic_DNA"/>
</dbReference>
<proteinExistence type="predicted"/>
<sequence>MECKGMIVEDIYKYQGTFKYLMEGWKRKNDIDINSTNHENKADKSPEITNKNFLNLHDDTFENHIDYIRENFILEDNAADLPTV</sequence>